<evidence type="ECO:0000259" key="3">
    <source>
        <dbReference type="Pfam" id="PF11761"/>
    </source>
</evidence>
<reference evidence="4 5" key="1">
    <citation type="submission" date="2016-11" db="EMBL/GenBank/DDBJ databases">
        <authorList>
            <person name="Jaros S."/>
            <person name="Januszkiewicz K."/>
            <person name="Wedrychowicz H."/>
        </authorList>
    </citation>
    <scope>NUCLEOTIDE SEQUENCE [LARGE SCALE GENOMIC DNA]</scope>
    <source>
        <strain evidence="4 5">DSM 10502</strain>
    </source>
</reference>
<dbReference type="EMBL" id="FQUG01000003">
    <property type="protein sequence ID" value="SHE66068.1"/>
    <property type="molecule type" value="Genomic_DNA"/>
</dbReference>
<dbReference type="InterPro" id="IPR036518">
    <property type="entry name" value="CobE/GbiG_C_sf"/>
</dbReference>
<keyword evidence="5" id="KW-1185">Reference proteome</keyword>
<dbReference type="Pfam" id="PF11760">
    <property type="entry name" value="CbiG_N"/>
    <property type="match status" value="1"/>
</dbReference>
<dbReference type="OrthoDB" id="9781023at2"/>
<evidence type="ECO:0000259" key="2">
    <source>
        <dbReference type="Pfam" id="PF11760"/>
    </source>
</evidence>
<gene>
    <name evidence="4" type="ORF">SAMN02745190_00947</name>
</gene>
<keyword evidence="4" id="KW-0456">Lyase</keyword>
<dbReference type="InterPro" id="IPR038029">
    <property type="entry name" value="GbiG_N_sf"/>
</dbReference>
<dbReference type="InterPro" id="IPR021744">
    <property type="entry name" value="CbiG_N"/>
</dbReference>
<evidence type="ECO:0000313" key="5">
    <source>
        <dbReference type="Proteomes" id="UP000184404"/>
    </source>
</evidence>
<feature type="domain" description="CobE/GbiG C-terminal" evidence="1">
    <location>
        <begin position="230"/>
        <end position="349"/>
    </location>
</feature>
<dbReference type="InterPro" id="IPR021745">
    <property type="entry name" value="CbiG_mid"/>
</dbReference>
<dbReference type="InterPro" id="IPR052553">
    <property type="entry name" value="CbiG_hydrolase"/>
</dbReference>
<dbReference type="STRING" id="1123243.SAMN02745190_00947"/>
<evidence type="ECO:0000313" key="4">
    <source>
        <dbReference type="EMBL" id="SHE66068.1"/>
    </source>
</evidence>
<feature type="domain" description="Cobalamin synthesis G N-terminal" evidence="2">
    <location>
        <begin position="51"/>
        <end position="131"/>
    </location>
</feature>
<accession>A0A1M4VB73</accession>
<sequence>MRCAVFSVTSNGIALAEKLIKGCPRHSFDVYVKEGREAGEGVFRYSTLKDAVAECFEKYDALIFFSAIGIAVRMIAPHLESKLKDPAVIVVDEAGRHAISVLSGHVGGANELTEEAAAVLGAEPVITTATDVNEIKAPDALASKLGMRPVPKSEIQTLNGTLVEGKEIKWAVDTLLENAEFYEQKLEKYGIHAEKISADEIFKSEAPTVFLTKSEGKHRKGLLYLIPQRLIAGIGCRRGVSSELIRDALEKACAQIGQDITRVSEIASTVVKSDEAGLLELASSLGVKTVFFDNETLEKTINYYKLPQSEFVKKQIGVGNICEAAALSAVKDGRTALPKTKYTKVTVALIWEK</sequence>
<dbReference type="SUPFAM" id="SSF159672">
    <property type="entry name" value="CbiG N-terminal domain-like"/>
    <property type="match status" value="1"/>
</dbReference>
<dbReference type="AlphaFoldDB" id="A0A1M4VB73"/>
<dbReference type="Gene3D" id="3.40.50.11220">
    <property type="match status" value="1"/>
</dbReference>
<dbReference type="Gene3D" id="3.30.420.180">
    <property type="entry name" value="CobE/GbiG C-terminal domain"/>
    <property type="match status" value="1"/>
</dbReference>
<dbReference type="Pfam" id="PF01890">
    <property type="entry name" value="CbiG_C"/>
    <property type="match status" value="1"/>
</dbReference>
<organism evidence="4 5">
    <name type="scientific">Schwartzia succinivorans DSM 10502</name>
    <dbReference type="NCBI Taxonomy" id="1123243"/>
    <lineage>
        <taxon>Bacteria</taxon>
        <taxon>Bacillati</taxon>
        <taxon>Bacillota</taxon>
        <taxon>Negativicutes</taxon>
        <taxon>Selenomonadales</taxon>
        <taxon>Selenomonadaceae</taxon>
        <taxon>Schwartzia</taxon>
    </lineage>
</organism>
<dbReference type="InterPro" id="IPR002750">
    <property type="entry name" value="CobE/GbiG_C"/>
</dbReference>
<dbReference type="Proteomes" id="UP000184404">
    <property type="component" value="Unassembled WGS sequence"/>
</dbReference>
<dbReference type="GO" id="GO:0016829">
    <property type="term" value="F:lyase activity"/>
    <property type="evidence" value="ECO:0007669"/>
    <property type="project" value="UniProtKB-KW"/>
</dbReference>
<protein>
    <submittedName>
        <fullName evidence="4">Cobalt-precorrin 5A acetaldehyde-lyase</fullName>
    </submittedName>
</protein>
<dbReference type="SUPFAM" id="SSF159664">
    <property type="entry name" value="CobE/GbiG C-terminal domain-like"/>
    <property type="match status" value="1"/>
</dbReference>
<evidence type="ECO:0000259" key="1">
    <source>
        <dbReference type="Pfam" id="PF01890"/>
    </source>
</evidence>
<dbReference type="PANTHER" id="PTHR37477">
    <property type="entry name" value="COBALT-PRECORRIN-5A HYDROLASE"/>
    <property type="match status" value="1"/>
</dbReference>
<dbReference type="PANTHER" id="PTHR37477:SF1">
    <property type="entry name" value="COBALT-PRECORRIN-5A HYDROLASE"/>
    <property type="match status" value="1"/>
</dbReference>
<dbReference type="Pfam" id="PF11761">
    <property type="entry name" value="CbiG_mid"/>
    <property type="match status" value="1"/>
</dbReference>
<feature type="domain" description="Cobalamin biosynthesis central region" evidence="3">
    <location>
        <begin position="137"/>
        <end position="189"/>
    </location>
</feature>
<proteinExistence type="predicted"/>
<dbReference type="RefSeq" id="WP_072935019.1">
    <property type="nucleotide sequence ID" value="NZ_FQUG01000003.1"/>
</dbReference>
<dbReference type="GO" id="GO:0009236">
    <property type="term" value="P:cobalamin biosynthetic process"/>
    <property type="evidence" value="ECO:0007669"/>
    <property type="project" value="InterPro"/>
</dbReference>
<name>A0A1M4VB73_9FIRM</name>